<feature type="compositionally biased region" description="Polar residues" evidence="1">
    <location>
        <begin position="262"/>
        <end position="271"/>
    </location>
</feature>
<dbReference type="AlphaFoldDB" id="F5XHN7"/>
<dbReference type="SUPFAM" id="SSF52540">
    <property type="entry name" value="P-loop containing nucleoside triphosphate hydrolases"/>
    <property type="match status" value="1"/>
</dbReference>
<dbReference type="HOGENOM" id="CLU_060965_1_0_11"/>
<evidence type="ECO:0008006" key="4">
    <source>
        <dbReference type="Google" id="ProtNLM"/>
    </source>
</evidence>
<dbReference type="STRING" id="1032480.MLP_01680"/>
<dbReference type="Gene3D" id="3.40.50.300">
    <property type="entry name" value="P-loop containing nucleotide triphosphate hydrolases"/>
    <property type="match status" value="1"/>
</dbReference>
<feature type="region of interest" description="Disordered" evidence="1">
    <location>
        <begin position="259"/>
        <end position="287"/>
    </location>
</feature>
<dbReference type="OrthoDB" id="5243870at2"/>
<dbReference type="KEGG" id="mph:MLP_01680"/>
<proteinExistence type="predicted"/>
<evidence type="ECO:0000313" key="2">
    <source>
        <dbReference type="EMBL" id="BAK33182.1"/>
    </source>
</evidence>
<gene>
    <name evidence="2" type="ordered locus">MLP_01680</name>
</gene>
<protein>
    <recommendedName>
        <fullName evidence="4">AAA domain-containing protein</fullName>
    </recommendedName>
</protein>
<dbReference type="Proteomes" id="UP000007947">
    <property type="component" value="Chromosome"/>
</dbReference>
<feature type="compositionally biased region" description="Basic and acidic residues" evidence="1">
    <location>
        <begin position="278"/>
        <end position="287"/>
    </location>
</feature>
<name>F5XHN7_MICPN</name>
<evidence type="ECO:0000313" key="3">
    <source>
        <dbReference type="Proteomes" id="UP000007947"/>
    </source>
</evidence>
<evidence type="ECO:0000256" key="1">
    <source>
        <dbReference type="SAM" id="MobiDB-lite"/>
    </source>
</evidence>
<keyword evidence="3" id="KW-1185">Reference proteome</keyword>
<sequence>MTITVLTSASGSPGVTTTAVGFTLHWPGSCLLVDTDYQKSVLTGYLEGSVVTPNGLIHVINAARTTSTPSKALWQQAVPLPDDDPEGHRRMLLPGLDSPNTAKALAGSWKPVAEALRALESTGTDVIVDLGRLAPGGVPPALLAVATHVLLMTKPTVRSVGACHWAARRLTDQAAEYATSARVGLLLVRRPLVTKTSFVTRADPTPRGYDNVEIEAFLPLKVRGTIAHDLVNAALLSDGGPRGPKFARSSYAASLRGVAENLAQTSPASRSQPPPPTTDDRALQENQ</sequence>
<accession>F5XHN7</accession>
<dbReference type="InterPro" id="IPR027417">
    <property type="entry name" value="P-loop_NTPase"/>
</dbReference>
<dbReference type="EMBL" id="AP012204">
    <property type="protein sequence ID" value="BAK33182.1"/>
    <property type="molecule type" value="Genomic_DNA"/>
</dbReference>
<dbReference type="RefSeq" id="WP_013861071.1">
    <property type="nucleotide sequence ID" value="NC_015635.1"/>
</dbReference>
<organism evidence="2 3">
    <name type="scientific">Microlunatus phosphovorus (strain ATCC 700054 / DSM 10555 / JCM 9379 / NBRC 101784 / NCIMB 13414 / VKM Ac-1990 / NM-1)</name>
    <dbReference type="NCBI Taxonomy" id="1032480"/>
    <lineage>
        <taxon>Bacteria</taxon>
        <taxon>Bacillati</taxon>
        <taxon>Actinomycetota</taxon>
        <taxon>Actinomycetes</taxon>
        <taxon>Propionibacteriales</taxon>
        <taxon>Propionibacteriaceae</taxon>
        <taxon>Microlunatus</taxon>
    </lineage>
</organism>
<reference evidence="2 3" key="1">
    <citation type="submission" date="2011-05" db="EMBL/GenBank/DDBJ databases">
        <title>Whole genome sequence of Microlunatus phosphovorus NM-1.</title>
        <authorList>
            <person name="Hosoyama A."/>
            <person name="Sasaki K."/>
            <person name="Harada T."/>
            <person name="Igarashi R."/>
            <person name="Kawakoshi A."/>
            <person name="Sasagawa M."/>
            <person name="Fukada J."/>
            <person name="Nakamura S."/>
            <person name="Katano Y."/>
            <person name="Hanada S."/>
            <person name="Kamagata Y."/>
            <person name="Nakamura N."/>
            <person name="Yamazaki S."/>
            <person name="Fujita N."/>
        </authorList>
    </citation>
    <scope>NUCLEOTIDE SEQUENCE [LARGE SCALE GENOMIC DNA]</scope>
    <source>
        <strain evidence="3">ATCC 700054 / DSM 10555 / JCM 9379 / NBRC 101784 / NCIMB 13414 / VKM Ac-1990 / NM-1</strain>
    </source>
</reference>
<dbReference type="eggNOG" id="COG1192">
    <property type="taxonomic scope" value="Bacteria"/>
</dbReference>